<dbReference type="KEGG" id="osg:BST96_09895"/>
<accession>A0A1X9NHM1</accession>
<organism evidence="2 3">
    <name type="scientific">Oceanicoccus sagamiensis</name>
    <dbReference type="NCBI Taxonomy" id="716816"/>
    <lineage>
        <taxon>Bacteria</taxon>
        <taxon>Pseudomonadati</taxon>
        <taxon>Pseudomonadota</taxon>
        <taxon>Gammaproteobacteria</taxon>
        <taxon>Cellvibrionales</taxon>
        <taxon>Spongiibacteraceae</taxon>
        <taxon>Oceanicoccus</taxon>
    </lineage>
</organism>
<evidence type="ECO:0000313" key="3">
    <source>
        <dbReference type="Proteomes" id="UP000193450"/>
    </source>
</evidence>
<reference evidence="2 3" key="1">
    <citation type="submission" date="2016-11" db="EMBL/GenBank/DDBJ databases">
        <title>Trade-off between light-utilization and light-protection in marine flavobacteria.</title>
        <authorList>
            <person name="Kumagai Y."/>
        </authorList>
    </citation>
    <scope>NUCLEOTIDE SEQUENCE [LARGE SCALE GENOMIC DNA]</scope>
    <source>
        <strain evidence="2 3">NBRC 107125</strain>
    </source>
</reference>
<dbReference type="STRING" id="716816.BST96_09895"/>
<protein>
    <submittedName>
        <fullName evidence="2">Uncharacterized protein</fullName>
    </submittedName>
</protein>
<evidence type="ECO:0000313" key="2">
    <source>
        <dbReference type="EMBL" id="ARN74407.1"/>
    </source>
</evidence>
<evidence type="ECO:0000256" key="1">
    <source>
        <dbReference type="SAM" id="MobiDB-lite"/>
    </source>
</evidence>
<keyword evidence="3" id="KW-1185">Reference proteome</keyword>
<feature type="compositionally biased region" description="Low complexity" evidence="1">
    <location>
        <begin position="1"/>
        <end position="22"/>
    </location>
</feature>
<proteinExistence type="predicted"/>
<dbReference type="EMBL" id="CP019343">
    <property type="protein sequence ID" value="ARN74407.1"/>
    <property type="molecule type" value="Genomic_DNA"/>
</dbReference>
<sequence>MVIHSTAPSTASLSASLSRQSTDMPKRESSNNELIEQAKQVDQDAITEGVGETPLANPPMPAVVPPAQKSAAIVPQMQTKMTMDSITDRYQANFERMQEVGRTIDVRA</sequence>
<name>A0A1X9NHM1_9GAMM</name>
<dbReference type="Proteomes" id="UP000193450">
    <property type="component" value="Chromosome"/>
</dbReference>
<gene>
    <name evidence="2" type="ORF">BST96_09895</name>
</gene>
<dbReference type="AlphaFoldDB" id="A0A1X9NHM1"/>
<feature type="region of interest" description="Disordered" evidence="1">
    <location>
        <begin position="1"/>
        <end position="44"/>
    </location>
</feature>